<evidence type="ECO:0000259" key="1">
    <source>
        <dbReference type="Pfam" id="PF08484"/>
    </source>
</evidence>
<dbReference type="Gene3D" id="3.40.50.720">
    <property type="entry name" value="NAD(P)-binding Rossmann-like Domain"/>
    <property type="match status" value="1"/>
</dbReference>
<gene>
    <name evidence="2" type="ORF">JRV97_03730</name>
</gene>
<organism evidence="2 3">
    <name type="scientific">Marinitoga aeolica</name>
    <dbReference type="NCBI Taxonomy" id="2809031"/>
    <lineage>
        <taxon>Bacteria</taxon>
        <taxon>Thermotogati</taxon>
        <taxon>Thermotogota</taxon>
        <taxon>Thermotogae</taxon>
        <taxon>Petrotogales</taxon>
        <taxon>Petrotogaceae</taxon>
        <taxon>Marinitoga</taxon>
    </lineage>
</organism>
<dbReference type="Pfam" id="PF13412">
    <property type="entry name" value="HTH_24"/>
    <property type="match status" value="1"/>
</dbReference>
<dbReference type="InterPro" id="IPR036390">
    <property type="entry name" value="WH_DNA-bd_sf"/>
</dbReference>
<proteinExistence type="predicted"/>
<dbReference type="Pfam" id="PF08484">
    <property type="entry name" value="Methyltransf_14"/>
    <property type="match status" value="1"/>
</dbReference>
<dbReference type="InterPro" id="IPR029063">
    <property type="entry name" value="SAM-dependent_MTases_sf"/>
</dbReference>
<evidence type="ECO:0000313" key="2">
    <source>
        <dbReference type="EMBL" id="WGS65672.1"/>
    </source>
</evidence>
<dbReference type="Proteomes" id="UP001232493">
    <property type="component" value="Chromosome"/>
</dbReference>
<dbReference type="Gene3D" id="1.10.10.10">
    <property type="entry name" value="Winged helix-like DNA-binding domain superfamily/Winged helix DNA-binding domain"/>
    <property type="match status" value="1"/>
</dbReference>
<dbReference type="InterPro" id="IPR013691">
    <property type="entry name" value="MeTrfase_14"/>
</dbReference>
<dbReference type="EMBL" id="CP069362">
    <property type="protein sequence ID" value="WGS65672.1"/>
    <property type="molecule type" value="Genomic_DNA"/>
</dbReference>
<protein>
    <submittedName>
        <fullName evidence="2">Winged helix-turn-helix transcriptional regulator</fullName>
    </submittedName>
</protein>
<dbReference type="SUPFAM" id="SSF53335">
    <property type="entry name" value="S-adenosyl-L-methionine-dependent methyltransferases"/>
    <property type="match status" value="1"/>
</dbReference>
<dbReference type="SUPFAM" id="SSF46785">
    <property type="entry name" value="Winged helix' DNA-binding domain"/>
    <property type="match status" value="1"/>
</dbReference>
<sequence>MFNFEDYTFFNPSPNFRELMILQIISKNENVSQEFIAKTVGIVPSMVNRYLKDFEDKKYIIKTGENRRKMNYQITADGKKRLQFLTVSFINEVSKIYAETKKSFNKVLDKIEDMGYQNILLYGAGVVGGIVLKVLTSENINVIGFIDDSISKQGDKIHGINIYSPKEVKNMEYDMIIIASFRHSEDILKNARENELSNIYIFNIDETGNVSLEKGEI</sequence>
<evidence type="ECO:0000313" key="3">
    <source>
        <dbReference type="Proteomes" id="UP001232493"/>
    </source>
</evidence>
<name>A0ABY8PST1_9BACT</name>
<reference evidence="2 3" key="1">
    <citation type="submission" date="2021-02" db="EMBL/GenBank/DDBJ databases">
        <title>Characterization of Marinitoga sp. nov. str. BP5-C20A.</title>
        <authorList>
            <person name="Erauso G."/>
            <person name="Postec A."/>
        </authorList>
    </citation>
    <scope>NUCLEOTIDE SEQUENCE [LARGE SCALE GENOMIC DNA]</scope>
    <source>
        <strain evidence="2 3">BP5-C20A</strain>
    </source>
</reference>
<accession>A0ABY8PST1</accession>
<dbReference type="RefSeq" id="WP_281000305.1">
    <property type="nucleotide sequence ID" value="NZ_CP069362.1"/>
</dbReference>
<keyword evidence="3" id="KW-1185">Reference proteome</keyword>
<dbReference type="InterPro" id="IPR036388">
    <property type="entry name" value="WH-like_DNA-bd_sf"/>
</dbReference>
<feature type="domain" description="C-methyltransferase" evidence="1">
    <location>
        <begin position="80"/>
        <end position="193"/>
    </location>
</feature>